<keyword evidence="4" id="KW-0418">Kinase</keyword>
<comment type="catalytic activity">
    <reaction evidence="1">
        <text>ATP + protein L-histidine = ADP + protein N-phospho-L-histidine.</text>
        <dbReference type="EC" id="2.7.13.3"/>
    </reaction>
</comment>
<keyword evidence="5" id="KW-0902">Two-component regulatory system</keyword>
<evidence type="ECO:0000313" key="8">
    <source>
        <dbReference type="Proteomes" id="UP000216057"/>
    </source>
</evidence>
<feature type="transmembrane region" description="Helical" evidence="6">
    <location>
        <begin position="62"/>
        <end position="78"/>
    </location>
</feature>
<reference evidence="7 8" key="1">
    <citation type="journal article" date="2017" name="BMC Genomics">
        <title>Comparative genomic and phylogenomic analyses of the Bifidobacteriaceae family.</title>
        <authorList>
            <person name="Lugli G.A."/>
            <person name="Milani C."/>
            <person name="Turroni F."/>
            <person name="Duranti S."/>
            <person name="Mancabelli L."/>
            <person name="Mangifesta M."/>
            <person name="Ferrario C."/>
            <person name="Modesto M."/>
            <person name="Mattarelli P."/>
            <person name="Jiri K."/>
            <person name="van Sinderen D."/>
            <person name="Ventura M."/>
        </authorList>
    </citation>
    <scope>NUCLEOTIDE SEQUENCE [LARGE SCALE GENOMIC DNA]</scope>
    <source>
        <strain evidence="7 8">DSM 100216</strain>
    </source>
</reference>
<evidence type="ECO:0000256" key="2">
    <source>
        <dbReference type="ARBA" id="ARBA00012438"/>
    </source>
</evidence>
<sequence length="402" mass="45699">MAIKNKLSLISIRKNLSRFIPVISLPHVEHSYMLFFSILAMVFDGYVIIIARLTRPINTEDWCWFCIYMLLCSLLSKFPRFSSSAIILLLSVLCLFPDLGDNQYMFAGIIITFGIFAYTMSILAVGIISALTAAILFFSEIYYEKTLSAALVTVPIYLIAIVVGYTCKLNREISLAREQNAKKEAELHAQLHIYQRNLRLARNLHDTVTNNLSYIISIADAQEGPMWRNISTKANESFDTTHEVIRLLHDTNAKPALFQGTIHSLIQQQRAELEQLDIHGYYEVDQFDENILTEEIRHEMAQLIGEIFKNVSKHADTVHKEFLFILRCRPLMVELIQMNTVSPTAHPLSRGHGLALHREIIQALGGSLTTQTEDNTWTLHAVFPIDGHPSESTALEHTAQQR</sequence>
<gene>
    <name evidence="7" type="ORF">BEUL_1211</name>
</gene>
<dbReference type="GO" id="GO:0004673">
    <property type="term" value="F:protein histidine kinase activity"/>
    <property type="evidence" value="ECO:0007669"/>
    <property type="project" value="UniProtKB-EC"/>
</dbReference>
<protein>
    <recommendedName>
        <fullName evidence="2">histidine kinase</fullName>
        <ecNumber evidence="2">2.7.13.3</ecNumber>
    </recommendedName>
</protein>
<evidence type="ECO:0000256" key="6">
    <source>
        <dbReference type="SAM" id="Phobius"/>
    </source>
</evidence>
<feature type="transmembrane region" description="Helical" evidence="6">
    <location>
        <begin position="32"/>
        <end position="50"/>
    </location>
</feature>
<evidence type="ECO:0000256" key="3">
    <source>
        <dbReference type="ARBA" id="ARBA00022679"/>
    </source>
</evidence>
<dbReference type="GO" id="GO:0000160">
    <property type="term" value="P:phosphorelay signal transduction system"/>
    <property type="evidence" value="ECO:0007669"/>
    <property type="project" value="UniProtKB-KW"/>
</dbReference>
<dbReference type="Proteomes" id="UP000216057">
    <property type="component" value="Unassembled WGS sequence"/>
</dbReference>
<dbReference type="RefSeq" id="WP_226805693.1">
    <property type="nucleotide sequence ID" value="NZ_CP062938.1"/>
</dbReference>
<feature type="transmembrane region" description="Helical" evidence="6">
    <location>
        <begin position="149"/>
        <end position="167"/>
    </location>
</feature>
<evidence type="ECO:0000256" key="4">
    <source>
        <dbReference type="ARBA" id="ARBA00022777"/>
    </source>
</evidence>
<dbReference type="AlphaFoldDB" id="A0A261G9W4"/>
<feature type="transmembrane region" description="Helical" evidence="6">
    <location>
        <begin position="107"/>
        <end position="137"/>
    </location>
</feature>
<evidence type="ECO:0000256" key="1">
    <source>
        <dbReference type="ARBA" id="ARBA00000085"/>
    </source>
</evidence>
<dbReference type="PANTHER" id="PTHR24421">
    <property type="entry name" value="NITRATE/NITRITE SENSOR PROTEIN NARX-RELATED"/>
    <property type="match status" value="1"/>
</dbReference>
<dbReference type="InterPro" id="IPR050482">
    <property type="entry name" value="Sensor_HK_TwoCompSys"/>
</dbReference>
<dbReference type="EC" id="2.7.13.3" evidence="2"/>
<dbReference type="Gene3D" id="6.10.250.2870">
    <property type="match status" value="1"/>
</dbReference>
<dbReference type="PANTHER" id="PTHR24421:SF10">
    <property type="entry name" value="NITRATE_NITRITE SENSOR PROTEIN NARQ"/>
    <property type="match status" value="1"/>
</dbReference>
<keyword evidence="6" id="KW-0812">Transmembrane</keyword>
<proteinExistence type="predicted"/>
<evidence type="ECO:0000313" key="7">
    <source>
        <dbReference type="EMBL" id="OZG68198.1"/>
    </source>
</evidence>
<keyword evidence="3" id="KW-0808">Transferase</keyword>
<keyword evidence="6" id="KW-1133">Transmembrane helix</keyword>
<comment type="caution">
    <text evidence="7">The sequence shown here is derived from an EMBL/GenBank/DDBJ whole genome shotgun (WGS) entry which is preliminary data.</text>
</comment>
<accession>A0A261G9W4</accession>
<dbReference type="EMBL" id="MWWZ01000006">
    <property type="protein sequence ID" value="OZG68198.1"/>
    <property type="molecule type" value="Genomic_DNA"/>
</dbReference>
<evidence type="ECO:0000256" key="5">
    <source>
        <dbReference type="ARBA" id="ARBA00023012"/>
    </source>
</evidence>
<organism evidence="7 8">
    <name type="scientific">Bifidobacterium eulemuris</name>
    <dbReference type="NCBI Taxonomy" id="1765219"/>
    <lineage>
        <taxon>Bacteria</taxon>
        <taxon>Bacillati</taxon>
        <taxon>Actinomycetota</taxon>
        <taxon>Actinomycetes</taxon>
        <taxon>Bifidobacteriales</taxon>
        <taxon>Bifidobacteriaceae</taxon>
        <taxon>Bifidobacterium</taxon>
    </lineage>
</organism>
<keyword evidence="6" id="KW-0472">Membrane</keyword>
<name>A0A261G9W4_9BIFI</name>